<dbReference type="AlphaFoldDB" id="A0A291QWL5"/>
<keyword evidence="2" id="KW-0560">Oxidoreductase</keyword>
<name>A0A291QWL5_9BACT</name>
<organism evidence="4 5">
    <name type="scientific">Chitinophaga caeni</name>
    <dbReference type="NCBI Taxonomy" id="2029983"/>
    <lineage>
        <taxon>Bacteria</taxon>
        <taxon>Pseudomonadati</taxon>
        <taxon>Bacteroidota</taxon>
        <taxon>Chitinophagia</taxon>
        <taxon>Chitinophagales</taxon>
        <taxon>Chitinophagaceae</taxon>
        <taxon>Chitinophaga</taxon>
    </lineage>
</organism>
<dbReference type="PANTHER" id="PTHR43976:SF16">
    <property type="entry name" value="SHORT-CHAIN DEHYDROGENASE_REDUCTASE FAMILY PROTEIN"/>
    <property type="match status" value="1"/>
</dbReference>
<dbReference type="SUPFAM" id="SSF51735">
    <property type="entry name" value="NAD(P)-binding Rossmann-fold domains"/>
    <property type="match status" value="1"/>
</dbReference>
<comment type="similarity">
    <text evidence="1 3">Belongs to the short-chain dehydrogenases/reductases (SDR) family.</text>
</comment>
<dbReference type="InterPro" id="IPR020904">
    <property type="entry name" value="Sc_DH/Rdtase_CS"/>
</dbReference>
<evidence type="ECO:0000313" key="5">
    <source>
        <dbReference type="Proteomes" id="UP000220133"/>
    </source>
</evidence>
<dbReference type="PROSITE" id="PS00061">
    <property type="entry name" value="ADH_SHORT"/>
    <property type="match status" value="1"/>
</dbReference>
<dbReference type="InterPro" id="IPR036291">
    <property type="entry name" value="NAD(P)-bd_dom_sf"/>
</dbReference>
<dbReference type="Proteomes" id="UP000220133">
    <property type="component" value="Chromosome"/>
</dbReference>
<reference evidence="4 5" key="1">
    <citation type="submission" date="2017-10" db="EMBL/GenBank/DDBJ databases">
        <title>Paenichitinophaga pekingensis gen. nov., sp. nov., isolated from activated sludge.</title>
        <authorList>
            <person name="Jin D."/>
            <person name="Kong X."/>
            <person name="Deng Y."/>
            <person name="Bai Z."/>
        </authorList>
    </citation>
    <scope>NUCLEOTIDE SEQUENCE [LARGE SCALE GENOMIC DNA]</scope>
    <source>
        <strain evidence="4 5">13</strain>
    </source>
</reference>
<dbReference type="OrthoDB" id="1235794at2"/>
<proteinExistence type="inferred from homology"/>
<dbReference type="Gene3D" id="3.40.50.720">
    <property type="entry name" value="NAD(P)-binding Rossmann-like Domain"/>
    <property type="match status" value="1"/>
</dbReference>
<protein>
    <submittedName>
        <fullName evidence="4">Short-chain dehydrogenase/reductase</fullName>
    </submittedName>
</protein>
<dbReference type="KEGG" id="cbae:COR50_14785"/>
<dbReference type="EMBL" id="CP023777">
    <property type="protein sequence ID" value="ATL48327.1"/>
    <property type="molecule type" value="Genomic_DNA"/>
</dbReference>
<dbReference type="RefSeq" id="WP_098194701.1">
    <property type="nucleotide sequence ID" value="NZ_CP023777.1"/>
</dbReference>
<dbReference type="InterPro" id="IPR002347">
    <property type="entry name" value="SDR_fam"/>
</dbReference>
<evidence type="ECO:0000256" key="2">
    <source>
        <dbReference type="ARBA" id="ARBA00023002"/>
    </source>
</evidence>
<dbReference type="CDD" id="cd05374">
    <property type="entry name" value="17beta-HSD-like_SDR_c"/>
    <property type="match status" value="1"/>
</dbReference>
<keyword evidence="5" id="KW-1185">Reference proteome</keyword>
<evidence type="ECO:0000256" key="3">
    <source>
        <dbReference type="RuleBase" id="RU000363"/>
    </source>
</evidence>
<evidence type="ECO:0000256" key="1">
    <source>
        <dbReference type="ARBA" id="ARBA00006484"/>
    </source>
</evidence>
<dbReference type="Pfam" id="PF00106">
    <property type="entry name" value="adh_short"/>
    <property type="match status" value="1"/>
</dbReference>
<dbReference type="GO" id="GO:0016491">
    <property type="term" value="F:oxidoreductase activity"/>
    <property type="evidence" value="ECO:0007669"/>
    <property type="project" value="UniProtKB-KW"/>
</dbReference>
<dbReference type="PRINTS" id="PR00081">
    <property type="entry name" value="GDHRDH"/>
</dbReference>
<evidence type="ECO:0000313" key="4">
    <source>
        <dbReference type="EMBL" id="ATL48327.1"/>
    </source>
</evidence>
<dbReference type="InterPro" id="IPR051911">
    <property type="entry name" value="SDR_oxidoreductase"/>
</dbReference>
<gene>
    <name evidence="4" type="ORF">COR50_14785</name>
</gene>
<dbReference type="PANTHER" id="PTHR43976">
    <property type="entry name" value="SHORT CHAIN DEHYDROGENASE"/>
    <property type="match status" value="1"/>
</dbReference>
<sequence length="278" mass="30084">MKQKVWFVTGASKGLGLALVKKLLTEGHSVAATSRDADVLAAAVGDPSKNFLSLQLDLRNEAAIGSALREAQQHFGRLDVIVNNAGYGIGGTLEELNSDEIEQAIDINLNAPIFVMKYAIPYLREQKSGHIINISSIAGFAGAMSWGIYNAAKAGLIAFSEAFAQEVKEFGIQVTVIAPGAFRTEFITSAYQVQAGKEMPEYKAVRETQTRYAQYHGKQTGDPAKAAKVMMDIANHPDAPVLLFLGSDAYKRALDKIESWTESIKQLETLSTATDIVD</sequence>
<accession>A0A291QWL5</accession>
<dbReference type="PRINTS" id="PR00080">
    <property type="entry name" value="SDRFAMILY"/>
</dbReference>